<dbReference type="InterPro" id="IPR030489">
    <property type="entry name" value="TR_Rrf2-type_CS"/>
</dbReference>
<dbReference type="PANTHER" id="PTHR33221:SF4">
    <property type="entry name" value="HTH-TYPE TRANSCRIPTIONAL REPRESSOR NSRR"/>
    <property type="match status" value="1"/>
</dbReference>
<evidence type="ECO:0000313" key="3">
    <source>
        <dbReference type="Proteomes" id="UP001301442"/>
    </source>
</evidence>
<proteinExistence type="predicted"/>
<accession>A0ABZ0GS05</accession>
<sequence>MHITRYTDYSLRVLIYLAINSKQLATINDIAKSYNISKNHLMKIVQQLNLRGYLLATRGKNGGIKLNLAAKQINIGALVREFEHSNKLVECFGENNQCVITSTCQLKQIFAQAQESFYQTLDKFTLADLVGAEKQPELASILAIDAA</sequence>
<evidence type="ECO:0000256" key="1">
    <source>
        <dbReference type="ARBA" id="ARBA00023125"/>
    </source>
</evidence>
<name>A0ABZ0GS05_9GAMM</name>
<dbReference type="EMBL" id="CP136600">
    <property type="protein sequence ID" value="WOH38732.1"/>
    <property type="molecule type" value="Genomic_DNA"/>
</dbReference>
<dbReference type="InterPro" id="IPR000944">
    <property type="entry name" value="Tscrpt_reg_Rrf2"/>
</dbReference>
<dbReference type="InterPro" id="IPR036388">
    <property type="entry name" value="WH-like_DNA-bd_sf"/>
</dbReference>
<protein>
    <submittedName>
        <fullName evidence="2">Rrf2 family transcriptional regulator</fullName>
    </submittedName>
</protein>
<keyword evidence="3" id="KW-1185">Reference proteome</keyword>
<organism evidence="2 3">
    <name type="scientific">Thalassotalea fonticola</name>
    <dbReference type="NCBI Taxonomy" id="3065649"/>
    <lineage>
        <taxon>Bacteria</taxon>
        <taxon>Pseudomonadati</taxon>
        <taxon>Pseudomonadota</taxon>
        <taxon>Gammaproteobacteria</taxon>
        <taxon>Alteromonadales</taxon>
        <taxon>Colwelliaceae</taxon>
        <taxon>Thalassotalea</taxon>
    </lineage>
</organism>
<dbReference type="PROSITE" id="PS01332">
    <property type="entry name" value="HTH_RRF2_1"/>
    <property type="match status" value="1"/>
</dbReference>
<dbReference type="Pfam" id="PF02082">
    <property type="entry name" value="Rrf2"/>
    <property type="match status" value="1"/>
</dbReference>
<dbReference type="Gene3D" id="1.10.10.10">
    <property type="entry name" value="Winged helix-like DNA-binding domain superfamily/Winged helix DNA-binding domain"/>
    <property type="match status" value="1"/>
</dbReference>
<dbReference type="InterPro" id="IPR036390">
    <property type="entry name" value="WH_DNA-bd_sf"/>
</dbReference>
<keyword evidence="1" id="KW-0238">DNA-binding</keyword>
<dbReference type="Proteomes" id="UP001301442">
    <property type="component" value="Chromosome"/>
</dbReference>
<reference evidence="2 3" key="1">
    <citation type="submission" date="2023-09" db="EMBL/GenBank/DDBJ databases">
        <authorList>
            <person name="Qi X."/>
        </authorList>
    </citation>
    <scope>NUCLEOTIDE SEQUENCE [LARGE SCALE GENOMIC DNA]</scope>
    <source>
        <strain evidence="2 3">S1-1</strain>
    </source>
</reference>
<dbReference type="PROSITE" id="PS51197">
    <property type="entry name" value="HTH_RRF2_2"/>
    <property type="match status" value="1"/>
</dbReference>
<dbReference type="SUPFAM" id="SSF46785">
    <property type="entry name" value="Winged helix' DNA-binding domain"/>
    <property type="match status" value="1"/>
</dbReference>
<evidence type="ECO:0000313" key="2">
    <source>
        <dbReference type="EMBL" id="WOH38732.1"/>
    </source>
</evidence>
<dbReference type="PANTHER" id="PTHR33221">
    <property type="entry name" value="WINGED HELIX-TURN-HELIX TRANSCRIPTIONAL REGULATOR, RRF2 FAMILY"/>
    <property type="match status" value="1"/>
</dbReference>
<gene>
    <name evidence="2" type="ORF">RI844_05820</name>
</gene>
<dbReference type="NCBIfam" id="TIGR00738">
    <property type="entry name" value="rrf2_super"/>
    <property type="match status" value="1"/>
</dbReference>
<dbReference type="RefSeq" id="WP_348397501.1">
    <property type="nucleotide sequence ID" value="NZ_CP136600.1"/>
</dbReference>